<evidence type="ECO:0008006" key="4">
    <source>
        <dbReference type="Google" id="ProtNLM"/>
    </source>
</evidence>
<feature type="region of interest" description="Disordered" evidence="1">
    <location>
        <begin position="119"/>
        <end position="157"/>
    </location>
</feature>
<feature type="compositionally biased region" description="Polar residues" evidence="1">
    <location>
        <begin position="145"/>
        <end position="157"/>
    </location>
</feature>
<reference evidence="2" key="1">
    <citation type="submission" date="2019-10" db="EMBL/GenBank/DDBJ databases">
        <authorList>
            <consortium name="DOE Joint Genome Institute"/>
            <person name="Kuo A."/>
            <person name="Miyauchi S."/>
            <person name="Kiss E."/>
            <person name="Drula E."/>
            <person name="Kohler A."/>
            <person name="Sanchez-Garcia M."/>
            <person name="Andreopoulos B."/>
            <person name="Barry K.W."/>
            <person name="Bonito G."/>
            <person name="Buee M."/>
            <person name="Carver A."/>
            <person name="Chen C."/>
            <person name="Cichocki N."/>
            <person name="Clum A."/>
            <person name="Culley D."/>
            <person name="Crous P.W."/>
            <person name="Fauchery L."/>
            <person name="Girlanda M."/>
            <person name="Hayes R."/>
            <person name="Keri Z."/>
            <person name="LaButti K."/>
            <person name="Lipzen A."/>
            <person name="Lombard V."/>
            <person name="Magnuson J."/>
            <person name="Maillard F."/>
            <person name="Morin E."/>
            <person name="Murat C."/>
            <person name="Nolan M."/>
            <person name="Ohm R."/>
            <person name="Pangilinan J."/>
            <person name="Pereira M."/>
            <person name="Perotto S."/>
            <person name="Peter M."/>
            <person name="Riley R."/>
            <person name="Sitrit Y."/>
            <person name="Stielow B."/>
            <person name="Szollosi G."/>
            <person name="Zifcakova L."/>
            <person name="Stursova M."/>
            <person name="Spatafora J.W."/>
            <person name="Tedersoo L."/>
            <person name="Vaario L.-M."/>
            <person name="Yamada A."/>
            <person name="Yan M."/>
            <person name="Wang P."/>
            <person name="Xu J."/>
            <person name="Bruns T."/>
            <person name="Baldrian P."/>
            <person name="Vilgalys R."/>
            <person name="Henrissat B."/>
            <person name="Grigoriev I.V."/>
            <person name="Hibbett D."/>
            <person name="Nagy L.G."/>
            <person name="Martin F.M."/>
        </authorList>
    </citation>
    <scope>NUCLEOTIDE SEQUENCE</scope>
    <source>
        <strain evidence="2">Prilba</strain>
    </source>
</reference>
<organism evidence="2 3">
    <name type="scientific">Russula ochroleuca</name>
    <dbReference type="NCBI Taxonomy" id="152965"/>
    <lineage>
        <taxon>Eukaryota</taxon>
        <taxon>Fungi</taxon>
        <taxon>Dikarya</taxon>
        <taxon>Basidiomycota</taxon>
        <taxon>Agaricomycotina</taxon>
        <taxon>Agaricomycetes</taxon>
        <taxon>Russulales</taxon>
        <taxon>Russulaceae</taxon>
        <taxon>Russula</taxon>
    </lineage>
</organism>
<dbReference type="EMBL" id="WHVB01000069">
    <property type="protein sequence ID" value="KAF8463566.1"/>
    <property type="molecule type" value="Genomic_DNA"/>
</dbReference>
<gene>
    <name evidence="2" type="ORF">DFH94DRAFT_686722</name>
</gene>
<proteinExistence type="predicted"/>
<evidence type="ECO:0000256" key="1">
    <source>
        <dbReference type="SAM" id="MobiDB-lite"/>
    </source>
</evidence>
<evidence type="ECO:0000313" key="2">
    <source>
        <dbReference type="EMBL" id="KAF8463566.1"/>
    </source>
</evidence>
<evidence type="ECO:0000313" key="3">
    <source>
        <dbReference type="Proteomes" id="UP000759537"/>
    </source>
</evidence>
<dbReference type="AlphaFoldDB" id="A0A9P5JUM2"/>
<name>A0A9P5JUM2_9AGAM</name>
<accession>A0A9P5JUM2</accession>
<feature type="compositionally biased region" description="Acidic residues" evidence="1">
    <location>
        <begin position="126"/>
        <end position="137"/>
    </location>
</feature>
<dbReference type="Proteomes" id="UP000759537">
    <property type="component" value="Unassembled WGS sequence"/>
</dbReference>
<dbReference type="OrthoDB" id="2660902at2759"/>
<sequence length="275" mass="30757">MMVMAVFSVDPDPDVCTDYCANPINYAKSVDNYIIQLRKEYRTFNVELGQSGAGLQYEDMPEGSNMYNLVQRLLKDFPYWKRLHGFWHMIPNFNPLTASSGPNQNLVAEAIALIQSRGASCATQNDNDDDDDDSDPQDNDKNPVAGNSQKAKGKQTYQDAFVDETKAETMALANLASDKHICRMAELEIKKQRMAFEAEGKHLEAKERLTAARHQCEHEKEKHDLEMLHLQLQYQGAGIPGQPAAMGQFGAETFSAEPFADSSAFGNLGMDNYNM</sequence>
<protein>
    <recommendedName>
        <fullName evidence="4">No apical meristem-associated C-terminal domain-containing protein</fullName>
    </recommendedName>
</protein>
<keyword evidence="3" id="KW-1185">Reference proteome</keyword>
<reference evidence="2" key="2">
    <citation type="journal article" date="2020" name="Nat. Commun.">
        <title>Large-scale genome sequencing of mycorrhizal fungi provides insights into the early evolution of symbiotic traits.</title>
        <authorList>
            <person name="Miyauchi S."/>
            <person name="Kiss E."/>
            <person name="Kuo A."/>
            <person name="Drula E."/>
            <person name="Kohler A."/>
            <person name="Sanchez-Garcia M."/>
            <person name="Morin E."/>
            <person name="Andreopoulos B."/>
            <person name="Barry K.W."/>
            <person name="Bonito G."/>
            <person name="Buee M."/>
            <person name="Carver A."/>
            <person name="Chen C."/>
            <person name="Cichocki N."/>
            <person name="Clum A."/>
            <person name="Culley D."/>
            <person name="Crous P.W."/>
            <person name="Fauchery L."/>
            <person name="Girlanda M."/>
            <person name="Hayes R.D."/>
            <person name="Keri Z."/>
            <person name="LaButti K."/>
            <person name="Lipzen A."/>
            <person name="Lombard V."/>
            <person name="Magnuson J."/>
            <person name="Maillard F."/>
            <person name="Murat C."/>
            <person name="Nolan M."/>
            <person name="Ohm R.A."/>
            <person name="Pangilinan J."/>
            <person name="Pereira M.F."/>
            <person name="Perotto S."/>
            <person name="Peter M."/>
            <person name="Pfister S."/>
            <person name="Riley R."/>
            <person name="Sitrit Y."/>
            <person name="Stielow J.B."/>
            <person name="Szollosi G."/>
            <person name="Zifcakova L."/>
            <person name="Stursova M."/>
            <person name="Spatafora J.W."/>
            <person name="Tedersoo L."/>
            <person name="Vaario L.M."/>
            <person name="Yamada A."/>
            <person name="Yan M."/>
            <person name="Wang P."/>
            <person name="Xu J."/>
            <person name="Bruns T."/>
            <person name="Baldrian P."/>
            <person name="Vilgalys R."/>
            <person name="Dunand C."/>
            <person name="Henrissat B."/>
            <person name="Grigoriev I.V."/>
            <person name="Hibbett D."/>
            <person name="Nagy L.G."/>
            <person name="Martin F.M."/>
        </authorList>
    </citation>
    <scope>NUCLEOTIDE SEQUENCE</scope>
    <source>
        <strain evidence="2">Prilba</strain>
    </source>
</reference>
<comment type="caution">
    <text evidence="2">The sequence shown here is derived from an EMBL/GenBank/DDBJ whole genome shotgun (WGS) entry which is preliminary data.</text>
</comment>